<evidence type="ECO:0000313" key="1">
    <source>
        <dbReference type="EMBL" id="MBM6759856.1"/>
    </source>
</evidence>
<accession>A0ABS2EYV2</accession>
<proteinExistence type="predicted"/>
<dbReference type="Gene3D" id="3.40.50.300">
    <property type="entry name" value="P-loop containing nucleotide triphosphate hydrolases"/>
    <property type="match status" value="1"/>
</dbReference>
<evidence type="ECO:0008006" key="3">
    <source>
        <dbReference type="Google" id="ProtNLM"/>
    </source>
</evidence>
<dbReference type="EMBL" id="JACJJW010000069">
    <property type="protein sequence ID" value="MBM6759856.1"/>
    <property type="molecule type" value="Genomic_DNA"/>
</dbReference>
<evidence type="ECO:0000313" key="2">
    <source>
        <dbReference type="Proteomes" id="UP000703295"/>
    </source>
</evidence>
<reference evidence="1 2" key="1">
    <citation type="journal article" date="2021" name="Sci. Rep.">
        <title>The distribution of antibiotic resistance genes in chicken gut microbiota commensals.</title>
        <authorList>
            <person name="Juricova H."/>
            <person name="Matiasovicova J."/>
            <person name="Kubasova T."/>
            <person name="Cejkova D."/>
            <person name="Rychlik I."/>
        </authorList>
    </citation>
    <scope>NUCLEOTIDE SEQUENCE [LARGE SCALE GENOMIC DNA]</scope>
    <source>
        <strain evidence="1 2">An801</strain>
    </source>
</reference>
<dbReference type="RefSeq" id="WP_204477451.1">
    <property type="nucleotide sequence ID" value="NZ_JACJJW010000069.1"/>
</dbReference>
<protein>
    <recommendedName>
        <fullName evidence="3">Dephospho-CoA kinase</fullName>
    </recommendedName>
</protein>
<name>A0ABS2EYV2_9BACE</name>
<sequence length="479" mass="55560">MEVVDQIYNLRHNFIVIGLTGRTGSGCTTVADILKTENIQKLKSNYKEINSGIIDNNVRKNRIVHNFICKNWKPFTIIRASDVIFYYAFLKDFDIFVKCLEGTDIIPKEESKICPETISDISFKKLLDPVKDDYNTIRKIVVECENFLNNKNYEDVFEKEDVLEKIEQYRKLILHDIAEFRKNLDEILAKTVKKVIAKELQKWGNNIRKYNSITVEKMIDKKSPSCLAHKINQFIKMFRVSDKIKDKPTLIVIDALRNPYEILYFRERYSAFYTISVNTEEKIRQQKLFEKGYRLSEVQAIDEAEKGKHDFQDSYQLIDIDKCIELSDIHLTHNGIEISKNRDLINQIFTYVSLILHPGLIPPSPIERMMQIAFTAKLNSGCLSRQVGAAVTNQFYSVQAIGWNTVAEGQTPCSLRNLYDLCEQEDANAYSTYEKNDKKFSDYISVLVNAYNSNKALENLKGETLSYCFKDIYTTTTVQ</sequence>
<keyword evidence="2" id="KW-1185">Reference proteome</keyword>
<comment type="caution">
    <text evidence="1">The sequence shown here is derived from an EMBL/GenBank/DDBJ whole genome shotgun (WGS) entry which is preliminary data.</text>
</comment>
<gene>
    <name evidence="1" type="ORF">H6A31_14450</name>
</gene>
<dbReference type="Proteomes" id="UP000703295">
    <property type="component" value="Unassembled WGS sequence"/>
</dbReference>
<dbReference type="InterPro" id="IPR027417">
    <property type="entry name" value="P-loop_NTPase"/>
</dbReference>
<dbReference type="Gene3D" id="3.40.140.10">
    <property type="entry name" value="Cytidine Deaminase, domain 2"/>
    <property type="match status" value="1"/>
</dbReference>
<organism evidence="1 2">
    <name type="scientific">Bacteroides mediterraneensis</name>
    <dbReference type="NCBI Taxonomy" id="1841856"/>
    <lineage>
        <taxon>Bacteria</taxon>
        <taxon>Pseudomonadati</taxon>
        <taxon>Bacteroidota</taxon>
        <taxon>Bacteroidia</taxon>
        <taxon>Bacteroidales</taxon>
        <taxon>Bacteroidaceae</taxon>
        <taxon>Bacteroides</taxon>
    </lineage>
</organism>